<reference evidence="3" key="1">
    <citation type="journal article" date="2020" name="Front. Microbiol.">
        <title>Gene regulatory networks of Penicillium echinulatum 2HH and Penicillium oxalicum 114-2 inferred by a computational biology approach.</title>
        <authorList>
            <person name="Lenz A.R."/>
            <person name="Galan-Vasquez E."/>
            <person name="Balbinot E."/>
            <person name="De Abreu F.P."/>
            <person name="De Oliveira N.S."/>
            <person name="Da Rosa L.O."/>
            <person name="De Avila E Silva S."/>
            <person name="Camassola M."/>
            <person name="Dillon A.J.P."/>
            <person name="Perez-Rueda E."/>
        </authorList>
    </citation>
    <scope>NUCLEOTIDE SEQUENCE</scope>
    <source>
        <strain evidence="3">S1M29</strain>
    </source>
</reference>
<dbReference type="OrthoDB" id="408152at2759"/>
<accession>A0A8J8VXY7</accession>
<dbReference type="InterPro" id="IPR027417">
    <property type="entry name" value="P-loop_NTPase"/>
</dbReference>
<gene>
    <name evidence="3" type="ORF">PECM_000526</name>
</gene>
<feature type="compositionally biased region" description="Basic and acidic residues" evidence="1">
    <location>
        <begin position="1"/>
        <end position="23"/>
    </location>
</feature>
<name>A0A8J8VXY7_9EURO</name>
<comment type="caution">
    <text evidence="3">The sequence shown here is derived from an EMBL/GenBank/DDBJ whole genome shotgun (WGS) entry which is preliminary data.</text>
</comment>
<dbReference type="AlphaFoldDB" id="A0A8J8VXY7"/>
<dbReference type="Pfam" id="PF17784">
    <property type="entry name" value="Sulfotransfer_4"/>
    <property type="match status" value="1"/>
</dbReference>
<proteinExistence type="predicted"/>
<keyword evidence="4" id="KW-1185">Reference proteome</keyword>
<dbReference type="SUPFAM" id="SSF52540">
    <property type="entry name" value="P-loop containing nucleoside triphosphate hydrolases"/>
    <property type="match status" value="1"/>
</dbReference>
<dbReference type="PANTHER" id="PTHR36978:SF3">
    <property type="entry name" value="P-LOOP CONTAINING NUCLEOSIDE TRIPHOSPHATE HYDROLASE PROTEIN"/>
    <property type="match status" value="1"/>
</dbReference>
<keyword evidence="2" id="KW-1133">Transmembrane helix</keyword>
<protein>
    <recommendedName>
        <fullName evidence="5">NAD dependent epimerase/dehydratase</fullName>
    </recommendedName>
</protein>
<dbReference type="EMBL" id="WIWV01000104">
    <property type="protein sequence ID" value="KAF7713848.1"/>
    <property type="molecule type" value="Genomic_DNA"/>
</dbReference>
<sequence>MEKTTEQQRWRDPFAGEPPRDPSRTLQVIGAGLPRTGTISLTLALTWALHGDVCHGGSACLRGKEHIIKGWTKCLDPPKEVSQEEVDKTLKDLLVGYVATTDAPAIFFVEELVRLYPDAKVVCTTREPTRWWESYQELINTLDNPLFILLQLVQPTLRYSLAWKLAIVKRRRQIYPAELEPLGPHFMELHSDYLKRVVPKDRLLFFDMKEGWEPLCKFLDVPIPDKPFPQVHDRASMKSSWAPYWWRGAAIWLTILAAGYGLSQAVSYTRLRMHS</sequence>
<evidence type="ECO:0000256" key="2">
    <source>
        <dbReference type="SAM" id="Phobius"/>
    </source>
</evidence>
<keyword evidence="2" id="KW-0472">Membrane</keyword>
<feature type="region of interest" description="Disordered" evidence="1">
    <location>
        <begin position="1"/>
        <end position="24"/>
    </location>
</feature>
<dbReference type="PANTHER" id="PTHR36978">
    <property type="entry name" value="P-LOOP CONTAINING NUCLEOTIDE TRIPHOSPHATE HYDROLASE"/>
    <property type="match status" value="1"/>
</dbReference>
<dbReference type="Proteomes" id="UP000631181">
    <property type="component" value="Unassembled WGS sequence"/>
</dbReference>
<organism evidence="3 4">
    <name type="scientific">Penicillium ucsense</name>
    <dbReference type="NCBI Taxonomy" id="2839758"/>
    <lineage>
        <taxon>Eukaryota</taxon>
        <taxon>Fungi</taxon>
        <taxon>Dikarya</taxon>
        <taxon>Ascomycota</taxon>
        <taxon>Pezizomycotina</taxon>
        <taxon>Eurotiomycetes</taxon>
        <taxon>Eurotiomycetidae</taxon>
        <taxon>Eurotiales</taxon>
        <taxon>Aspergillaceae</taxon>
        <taxon>Penicillium</taxon>
    </lineage>
</organism>
<evidence type="ECO:0000256" key="1">
    <source>
        <dbReference type="SAM" id="MobiDB-lite"/>
    </source>
</evidence>
<dbReference type="InterPro" id="IPR040632">
    <property type="entry name" value="Sulfotransfer_4"/>
</dbReference>
<evidence type="ECO:0000313" key="3">
    <source>
        <dbReference type="EMBL" id="KAF7713848.1"/>
    </source>
</evidence>
<dbReference type="Gene3D" id="3.40.50.300">
    <property type="entry name" value="P-loop containing nucleotide triphosphate hydrolases"/>
    <property type="match status" value="1"/>
</dbReference>
<feature type="transmembrane region" description="Helical" evidence="2">
    <location>
        <begin position="244"/>
        <end position="263"/>
    </location>
</feature>
<keyword evidence="2" id="KW-0812">Transmembrane</keyword>
<evidence type="ECO:0008006" key="5">
    <source>
        <dbReference type="Google" id="ProtNLM"/>
    </source>
</evidence>
<evidence type="ECO:0000313" key="4">
    <source>
        <dbReference type="Proteomes" id="UP000631181"/>
    </source>
</evidence>